<evidence type="ECO:0000256" key="4">
    <source>
        <dbReference type="ARBA" id="ARBA00022490"/>
    </source>
</evidence>
<sequence>MAKTAKVKKQQPTLHSRAARRAASPSLNLDKSIKTMPRPSSPVPKSSRGTAKPHVLAAVSTGISKRSKSKPVKRQQRLRQTRGMERAADFMEKMEVKVQKSMGRTKTVKERRKPWEELNSGIAPKKDQNPFDVLEEDENDGWVSDEEMVQDSAQDASNTGTGIEVAQPLVAPESIPLPIADGQEEDDIL</sequence>
<gene>
    <name evidence="8" type="ORF">BU16DRAFT_567026</name>
</gene>
<dbReference type="InterPro" id="IPR022784">
    <property type="entry name" value="Ribosome_bgen_Alb1"/>
</dbReference>
<keyword evidence="6" id="KW-0539">Nucleus</keyword>
<comment type="subcellular location">
    <subcellularLocation>
        <location evidence="2">Cytoplasm</location>
    </subcellularLocation>
    <subcellularLocation>
        <location evidence="1">Nucleus</location>
    </subcellularLocation>
</comment>
<reference evidence="8" key="1">
    <citation type="journal article" date="2020" name="Stud. Mycol.">
        <title>101 Dothideomycetes genomes: a test case for predicting lifestyles and emergence of pathogens.</title>
        <authorList>
            <person name="Haridas S."/>
            <person name="Albert R."/>
            <person name="Binder M."/>
            <person name="Bloem J."/>
            <person name="Labutti K."/>
            <person name="Salamov A."/>
            <person name="Andreopoulos B."/>
            <person name="Baker S."/>
            <person name="Barry K."/>
            <person name="Bills G."/>
            <person name="Bluhm B."/>
            <person name="Cannon C."/>
            <person name="Castanera R."/>
            <person name="Culley D."/>
            <person name="Daum C."/>
            <person name="Ezra D."/>
            <person name="Gonzalez J."/>
            <person name="Henrissat B."/>
            <person name="Kuo A."/>
            <person name="Liang C."/>
            <person name="Lipzen A."/>
            <person name="Lutzoni F."/>
            <person name="Magnuson J."/>
            <person name="Mondo S."/>
            <person name="Nolan M."/>
            <person name="Ohm R."/>
            <person name="Pangilinan J."/>
            <person name="Park H.-J."/>
            <person name="Ramirez L."/>
            <person name="Alfaro M."/>
            <person name="Sun H."/>
            <person name="Tritt A."/>
            <person name="Yoshinaga Y."/>
            <person name="Zwiers L.-H."/>
            <person name="Turgeon B."/>
            <person name="Goodwin S."/>
            <person name="Spatafora J."/>
            <person name="Crous P."/>
            <person name="Grigoriev I."/>
        </authorList>
    </citation>
    <scope>NUCLEOTIDE SEQUENCE</scope>
    <source>
        <strain evidence="8">CBS 269.34</strain>
    </source>
</reference>
<dbReference type="GO" id="GO:0005737">
    <property type="term" value="C:cytoplasm"/>
    <property type="evidence" value="ECO:0007669"/>
    <property type="project" value="UniProtKB-SubCell"/>
</dbReference>
<keyword evidence="4" id="KW-0963">Cytoplasm</keyword>
<evidence type="ECO:0000313" key="8">
    <source>
        <dbReference type="EMBL" id="KAF2489933.1"/>
    </source>
</evidence>
<dbReference type="GO" id="GO:0005730">
    <property type="term" value="C:nucleolus"/>
    <property type="evidence" value="ECO:0007669"/>
    <property type="project" value="TreeGrafter"/>
</dbReference>
<evidence type="ECO:0000256" key="1">
    <source>
        <dbReference type="ARBA" id="ARBA00004123"/>
    </source>
</evidence>
<evidence type="ECO:0000256" key="7">
    <source>
        <dbReference type="SAM" id="MobiDB-lite"/>
    </source>
</evidence>
<evidence type="ECO:0008006" key="10">
    <source>
        <dbReference type="Google" id="ProtNLM"/>
    </source>
</evidence>
<keyword evidence="9" id="KW-1185">Reference proteome</keyword>
<dbReference type="PANTHER" id="PTHR28280">
    <property type="entry name" value="SHUTTLING PRE-60S FACTOR ECM1"/>
    <property type="match status" value="1"/>
</dbReference>
<dbReference type="AlphaFoldDB" id="A0A6A6QE55"/>
<dbReference type="PANTHER" id="PTHR28280:SF1">
    <property type="entry name" value="SHUTTLING PRE-60S FACTOR ECM1"/>
    <property type="match status" value="1"/>
</dbReference>
<dbReference type="Pfam" id="PF09135">
    <property type="entry name" value="Alb1"/>
    <property type="match status" value="1"/>
</dbReference>
<dbReference type="GO" id="GO:0000055">
    <property type="term" value="P:ribosomal large subunit export from nucleus"/>
    <property type="evidence" value="ECO:0007669"/>
    <property type="project" value="TreeGrafter"/>
</dbReference>
<evidence type="ECO:0000256" key="2">
    <source>
        <dbReference type="ARBA" id="ARBA00004496"/>
    </source>
</evidence>
<dbReference type="OrthoDB" id="5304887at2759"/>
<evidence type="ECO:0000256" key="5">
    <source>
        <dbReference type="ARBA" id="ARBA00022517"/>
    </source>
</evidence>
<dbReference type="GO" id="GO:0030687">
    <property type="term" value="C:preribosome, large subunit precursor"/>
    <property type="evidence" value="ECO:0007669"/>
    <property type="project" value="TreeGrafter"/>
</dbReference>
<feature type="compositionally biased region" description="Basic residues" evidence="7">
    <location>
        <begin position="65"/>
        <end position="80"/>
    </location>
</feature>
<keyword evidence="5" id="KW-0690">Ribosome biogenesis</keyword>
<dbReference type="InterPro" id="IPR053278">
    <property type="entry name" value="Pre-60S_factor_ECM1"/>
</dbReference>
<evidence type="ECO:0000256" key="3">
    <source>
        <dbReference type="ARBA" id="ARBA00022448"/>
    </source>
</evidence>
<feature type="region of interest" description="Disordered" evidence="7">
    <location>
        <begin position="1"/>
        <end position="85"/>
    </location>
</feature>
<accession>A0A6A6QE55</accession>
<evidence type="ECO:0000256" key="6">
    <source>
        <dbReference type="ARBA" id="ARBA00023242"/>
    </source>
</evidence>
<evidence type="ECO:0000313" key="9">
    <source>
        <dbReference type="Proteomes" id="UP000799750"/>
    </source>
</evidence>
<name>A0A6A6QE55_9PEZI</name>
<organism evidence="8 9">
    <name type="scientific">Lophium mytilinum</name>
    <dbReference type="NCBI Taxonomy" id="390894"/>
    <lineage>
        <taxon>Eukaryota</taxon>
        <taxon>Fungi</taxon>
        <taxon>Dikarya</taxon>
        <taxon>Ascomycota</taxon>
        <taxon>Pezizomycotina</taxon>
        <taxon>Dothideomycetes</taxon>
        <taxon>Pleosporomycetidae</taxon>
        <taxon>Mytilinidiales</taxon>
        <taxon>Mytilinidiaceae</taxon>
        <taxon>Lophium</taxon>
    </lineage>
</organism>
<protein>
    <recommendedName>
        <fullName evidence="10">Alb1-domain-containing protein</fullName>
    </recommendedName>
</protein>
<dbReference type="EMBL" id="MU004198">
    <property type="protein sequence ID" value="KAF2489933.1"/>
    <property type="molecule type" value="Genomic_DNA"/>
</dbReference>
<proteinExistence type="predicted"/>
<keyword evidence="3" id="KW-0813">Transport</keyword>
<dbReference type="Proteomes" id="UP000799750">
    <property type="component" value="Unassembled WGS sequence"/>
</dbReference>